<feature type="region of interest" description="Disordered" evidence="1">
    <location>
        <begin position="1"/>
        <end position="26"/>
    </location>
</feature>
<evidence type="ECO:0000313" key="3">
    <source>
        <dbReference type="EMBL" id="CAB4199997.1"/>
    </source>
</evidence>
<evidence type="ECO:0000313" key="4">
    <source>
        <dbReference type="EMBL" id="CAB4218312.1"/>
    </source>
</evidence>
<reference evidence="2" key="1">
    <citation type="submission" date="2020-05" db="EMBL/GenBank/DDBJ databases">
        <authorList>
            <person name="Chiriac C."/>
            <person name="Salcher M."/>
            <person name="Ghai R."/>
            <person name="Kavagutti S V."/>
        </authorList>
    </citation>
    <scope>NUCLEOTIDE SEQUENCE</scope>
</reference>
<feature type="compositionally biased region" description="Polar residues" evidence="1">
    <location>
        <begin position="11"/>
        <end position="21"/>
    </location>
</feature>
<sequence>MERSKMVGSAPDSSQRSTLTETPPCPQGEYCGTAVSNGRCDYCKRPISATQSAPSPSDVEQLLKETTAYFASGGLFNQELAIHQAVSDLIGRLIVAIRALSAAVRQEQAAEIERLRGLVAMNAGERLQLLNRAEQAEAALSASRPQQDEIEKLQVAFVAECERSAALEVERDQALDRIDALSRPQPSDVLARPEIVEAKDKLNDIIAKYGEVLIEGECGDDEVVAMDAALDHLLTLTAGLAQEKT</sequence>
<name>A0A6J5QRB1_9CAUD</name>
<organism evidence="2">
    <name type="scientific">uncultured Caudovirales phage</name>
    <dbReference type="NCBI Taxonomy" id="2100421"/>
    <lineage>
        <taxon>Viruses</taxon>
        <taxon>Duplodnaviria</taxon>
        <taxon>Heunggongvirae</taxon>
        <taxon>Uroviricota</taxon>
        <taxon>Caudoviricetes</taxon>
        <taxon>Peduoviridae</taxon>
        <taxon>Maltschvirus</taxon>
        <taxon>Maltschvirus maltsch</taxon>
    </lineage>
</organism>
<gene>
    <name evidence="2" type="ORF">UFOVP1154_21</name>
    <name evidence="3" type="ORF">UFOVP1341_16</name>
    <name evidence="4" type="ORF">UFOVP1601_11</name>
</gene>
<evidence type="ECO:0000313" key="2">
    <source>
        <dbReference type="EMBL" id="CAB4187219.1"/>
    </source>
</evidence>
<dbReference type="EMBL" id="LR797469">
    <property type="protein sequence ID" value="CAB4218312.1"/>
    <property type="molecule type" value="Genomic_DNA"/>
</dbReference>
<proteinExistence type="predicted"/>
<dbReference type="EMBL" id="LR797292">
    <property type="protein sequence ID" value="CAB4199997.1"/>
    <property type="molecule type" value="Genomic_DNA"/>
</dbReference>
<dbReference type="EMBL" id="LR797107">
    <property type="protein sequence ID" value="CAB4187219.1"/>
    <property type="molecule type" value="Genomic_DNA"/>
</dbReference>
<protein>
    <submittedName>
        <fullName evidence="2">Uncharacterized protein</fullName>
    </submittedName>
</protein>
<evidence type="ECO:0000256" key="1">
    <source>
        <dbReference type="SAM" id="MobiDB-lite"/>
    </source>
</evidence>
<accession>A0A6J5QRB1</accession>